<sequence length="358" mass="38472">MSNYTGCKCPVCQQPFTETDDIVVCPECGAPYHRACYQKQGGCVYESKHGTGFEWKPDPAASQAAEAGRADSTRYSDPQLACPVCGAPNPATGLFCENCGAPLRGAPQRPGQTPPPYGYGNGQTPPQYGPGSGQIPPQYGPGSGGQDPFAAREPDYSNPFGAFQANFMPGGLRVDPEEELEGVKARDWASYLGKNAAYYLTNFKAMQATGRKVSASFAAFFFGPFYFFYRKMWTEGLVLLAINAVLRIPIVLQLMAYAGHPMAAAIPEQPLNVLLAVCSTLNIVLMFLQGMFALWLYRRRGAANIRRVLESQPTDPTAALAKAGGVSVSGAVISVVACIVVIYAISMFALWPVLTTMI</sequence>
<evidence type="ECO:0000256" key="2">
    <source>
        <dbReference type="ARBA" id="ARBA00022771"/>
    </source>
</evidence>
<organism evidence="6 7">
    <name type="scientific">Allofournierella massiliensis</name>
    <dbReference type="NCBI Taxonomy" id="1650663"/>
    <lineage>
        <taxon>Bacteria</taxon>
        <taxon>Bacillati</taxon>
        <taxon>Bacillota</taxon>
        <taxon>Clostridia</taxon>
        <taxon>Eubacteriales</taxon>
        <taxon>Oscillospiraceae</taxon>
        <taxon>Allofournierella</taxon>
    </lineage>
</organism>
<dbReference type="PROSITE" id="PS01359">
    <property type="entry name" value="ZF_PHD_1"/>
    <property type="match status" value="1"/>
</dbReference>
<keyword evidence="5" id="KW-1133">Transmembrane helix</keyword>
<feature type="region of interest" description="Disordered" evidence="4">
    <location>
        <begin position="107"/>
        <end position="151"/>
    </location>
</feature>
<feature type="transmembrane region" description="Helical" evidence="5">
    <location>
        <begin position="271"/>
        <end position="297"/>
    </location>
</feature>
<feature type="transmembrane region" description="Helical" evidence="5">
    <location>
        <begin position="213"/>
        <end position="229"/>
    </location>
</feature>
<dbReference type="STRING" id="1650663.GCA_001486665_03149"/>
<dbReference type="CDD" id="cd15489">
    <property type="entry name" value="PHD_SF"/>
    <property type="match status" value="1"/>
</dbReference>
<dbReference type="InterPro" id="IPR024399">
    <property type="entry name" value="DUF2628"/>
</dbReference>
<evidence type="ECO:0000256" key="5">
    <source>
        <dbReference type="SAM" id="Phobius"/>
    </source>
</evidence>
<dbReference type="RefSeq" id="WP_058966570.1">
    <property type="nucleotide sequence ID" value="NZ_CABKVM010000019.1"/>
</dbReference>
<dbReference type="GO" id="GO:0008270">
    <property type="term" value="F:zinc ion binding"/>
    <property type="evidence" value="ECO:0007669"/>
    <property type="project" value="UniProtKB-KW"/>
</dbReference>
<dbReference type="Proteomes" id="UP000295184">
    <property type="component" value="Unassembled WGS sequence"/>
</dbReference>
<keyword evidence="5" id="KW-0472">Membrane</keyword>
<proteinExistence type="predicted"/>
<dbReference type="Pfam" id="PF10947">
    <property type="entry name" value="DUF2628"/>
    <property type="match status" value="1"/>
</dbReference>
<dbReference type="Pfam" id="PF14446">
    <property type="entry name" value="Prok-RING_1"/>
    <property type="match status" value="1"/>
</dbReference>
<evidence type="ECO:0000256" key="3">
    <source>
        <dbReference type="ARBA" id="ARBA00022833"/>
    </source>
</evidence>
<feature type="transmembrane region" description="Helical" evidence="5">
    <location>
        <begin position="236"/>
        <end position="259"/>
    </location>
</feature>
<evidence type="ECO:0000256" key="1">
    <source>
        <dbReference type="ARBA" id="ARBA00022723"/>
    </source>
</evidence>
<reference evidence="6 7" key="1">
    <citation type="submission" date="2019-03" db="EMBL/GenBank/DDBJ databases">
        <title>Genomic Encyclopedia of Type Strains, Phase IV (KMG-IV): sequencing the most valuable type-strain genomes for metagenomic binning, comparative biology and taxonomic classification.</title>
        <authorList>
            <person name="Goeker M."/>
        </authorList>
    </citation>
    <scope>NUCLEOTIDE SEQUENCE [LARGE SCALE GENOMIC DNA]</scope>
    <source>
        <strain evidence="6 7">DSM 100451</strain>
    </source>
</reference>
<keyword evidence="3" id="KW-0862">Zinc</keyword>
<dbReference type="InterPro" id="IPR039522">
    <property type="entry name" value="RING_finger_1_prok"/>
</dbReference>
<keyword evidence="5" id="KW-0812">Transmembrane</keyword>
<keyword evidence="1" id="KW-0479">Metal-binding</keyword>
<feature type="transmembrane region" description="Helical" evidence="5">
    <location>
        <begin position="331"/>
        <end position="354"/>
    </location>
</feature>
<evidence type="ECO:0000256" key="4">
    <source>
        <dbReference type="SAM" id="MobiDB-lite"/>
    </source>
</evidence>
<accession>A0A4R1QD68</accession>
<dbReference type="InterPro" id="IPR019786">
    <property type="entry name" value="Zinc_finger_PHD-type_CS"/>
</dbReference>
<dbReference type="AlphaFoldDB" id="A0A4R1QD68"/>
<evidence type="ECO:0000313" key="7">
    <source>
        <dbReference type="Proteomes" id="UP000295184"/>
    </source>
</evidence>
<evidence type="ECO:0000313" key="6">
    <source>
        <dbReference type="EMBL" id="TCL48908.1"/>
    </source>
</evidence>
<protein>
    <submittedName>
        <fullName evidence="6">Uncharacterized protein DUF2628</fullName>
    </submittedName>
</protein>
<dbReference type="EMBL" id="SLUM01000055">
    <property type="protein sequence ID" value="TCL48908.1"/>
    <property type="molecule type" value="Genomic_DNA"/>
</dbReference>
<keyword evidence="2" id="KW-0863">Zinc-finger</keyword>
<comment type="caution">
    <text evidence="6">The sequence shown here is derived from an EMBL/GenBank/DDBJ whole genome shotgun (WGS) entry which is preliminary data.</text>
</comment>
<name>A0A4R1QD68_9FIRM</name>
<gene>
    <name evidence="6" type="ORF">EDD77_1557</name>
</gene>